<dbReference type="Pfam" id="PF22578">
    <property type="entry name" value="GGR_cat"/>
    <property type="match status" value="1"/>
</dbReference>
<accession>A0A291QRX1</accession>
<dbReference type="GO" id="GO:0071949">
    <property type="term" value="F:FAD binding"/>
    <property type="evidence" value="ECO:0007669"/>
    <property type="project" value="InterPro"/>
</dbReference>
<feature type="domain" description="FAD-binding" evidence="1">
    <location>
        <begin position="7"/>
        <end position="179"/>
    </location>
</feature>
<dbReference type="EMBL" id="CP023777">
    <property type="protein sequence ID" value="ATL46665.1"/>
    <property type="molecule type" value="Genomic_DNA"/>
</dbReference>
<dbReference type="Pfam" id="PF01494">
    <property type="entry name" value="FAD_binding_3"/>
    <property type="match status" value="1"/>
</dbReference>
<name>A0A291QRX1_9BACT</name>
<dbReference type="InterPro" id="IPR002938">
    <property type="entry name" value="FAD-bd"/>
</dbReference>
<gene>
    <name evidence="3" type="ORF">COR50_05420</name>
</gene>
<dbReference type="InterPro" id="IPR054715">
    <property type="entry name" value="GGR_cat"/>
</dbReference>
<dbReference type="InterPro" id="IPR050407">
    <property type="entry name" value="Geranylgeranyl_reductase"/>
</dbReference>
<dbReference type="RefSeq" id="WP_098193053.1">
    <property type="nucleotide sequence ID" value="NZ_CP023777.1"/>
</dbReference>
<reference evidence="3 4" key="1">
    <citation type="submission" date="2017-10" db="EMBL/GenBank/DDBJ databases">
        <title>Paenichitinophaga pekingensis gen. nov., sp. nov., isolated from activated sludge.</title>
        <authorList>
            <person name="Jin D."/>
            <person name="Kong X."/>
            <person name="Deng Y."/>
            <person name="Bai Z."/>
        </authorList>
    </citation>
    <scope>NUCLEOTIDE SEQUENCE [LARGE SCALE GENOMIC DNA]</scope>
    <source>
        <strain evidence="3 4">13</strain>
    </source>
</reference>
<dbReference type="PRINTS" id="PR00420">
    <property type="entry name" value="RNGMNOXGNASE"/>
</dbReference>
<dbReference type="Gene3D" id="3.50.50.60">
    <property type="entry name" value="FAD/NAD(P)-binding domain"/>
    <property type="match status" value="1"/>
</dbReference>
<dbReference type="AlphaFoldDB" id="A0A291QRX1"/>
<dbReference type="KEGG" id="cbae:COR50_05420"/>
<dbReference type="Proteomes" id="UP000220133">
    <property type="component" value="Chromosome"/>
</dbReference>
<evidence type="ECO:0000313" key="4">
    <source>
        <dbReference type="Proteomes" id="UP000220133"/>
    </source>
</evidence>
<dbReference type="PANTHER" id="PTHR42685">
    <property type="entry name" value="GERANYLGERANYL DIPHOSPHATE REDUCTASE"/>
    <property type="match status" value="1"/>
</dbReference>
<protein>
    <submittedName>
        <fullName evidence="3">Geranylgeranyl reductase</fullName>
    </submittedName>
</protein>
<dbReference type="PANTHER" id="PTHR42685:SF22">
    <property type="entry name" value="CONDITIONED MEDIUM FACTOR RECEPTOR 1"/>
    <property type="match status" value="1"/>
</dbReference>
<organism evidence="3 4">
    <name type="scientific">Chitinophaga caeni</name>
    <dbReference type="NCBI Taxonomy" id="2029983"/>
    <lineage>
        <taxon>Bacteria</taxon>
        <taxon>Pseudomonadati</taxon>
        <taxon>Bacteroidota</taxon>
        <taxon>Chitinophagia</taxon>
        <taxon>Chitinophagales</taxon>
        <taxon>Chitinophagaceae</taxon>
        <taxon>Chitinophaga</taxon>
    </lineage>
</organism>
<proteinExistence type="predicted"/>
<evidence type="ECO:0000313" key="3">
    <source>
        <dbReference type="EMBL" id="ATL46665.1"/>
    </source>
</evidence>
<dbReference type="GO" id="GO:0016628">
    <property type="term" value="F:oxidoreductase activity, acting on the CH-CH group of donors, NAD or NADP as acceptor"/>
    <property type="evidence" value="ECO:0007669"/>
    <property type="project" value="InterPro"/>
</dbReference>
<dbReference type="NCBIfam" id="TIGR02032">
    <property type="entry name" value="GG-red-SF"/>
    <property type="match status" value="1"/>
</dbReference>
<evidence type="ECO:0000259" key="1">
    <source>
        <dbReference type="Pfam" id="PF01494"/>
    </source>
</evidence>
<feature type="domain" description="Digeranylgeranylglycerophospholipid reductase catalytic" evidence="2">
    <location>
        <begin position="204"/>
        <end position="270"/>
    </location>
</feature>
<keyword evidence="4" id="KW-1185">Reference proteome</keyword>
<dbReference type="SUPFAM" id="SSF51905">
    <property type="entry name" value="FAD/NAD(P)-binding domain"/>
    <property type="match status" value="1"/>
</dbReference>
<dbReference type="InterPro" id="IPR036188">
    <property type="entry name" value="FAD/NAD-bd_sf"/>
</dbReference>
<sequence length="416" mass="46316">MKQQFNIPVCIIGAGPAGAAAALQLDRQGIQSIVVDKAVFPRDKVCGDGLSGKVITCLEKIDPAIARRLREFAPKEDSWGVTFVAPGRTSMEVPYKPAYDKKVDLPMGFVCKRIDFDNFLVDELKRSQNISLIEGIAIEQYQKTSEGYTVSDAKGDLTIHAKLLIIANGAHSSFTKQVANIQMEPKHYAAGIRAYYKGVTGMQADNFIELHFLKSLLPGYLWIFPLPNGEANVGLDMLSDHVRKEKVNLKKLLQDTIAQDPVFQERFKNAELVSNIEGYGLPLGSKQRVISGENYMLTGDAAYLIDPFTGEGIGNAIYTGRFAADKAKEALAANDFSAAFLSAYDARVYKALGPELKLSHRLQQLVKYPRLFNFLMNLGTKNKQLKSLISCMFYEIDLRKQLTKPSFYFKLLFNKS</sequence>
<evidence type="ECO:0000259" key="2">
    <source>
        <dbReference type="Pfam" id="PF22578"/>
    </source>
</evidence>
<dbReference type="InterPro" id="IPR011777">
    <property type="entry name" value="Geranylgeranyl_Rdtase_fam"/>
</dbReference>
<dbReference type="OrthoDB" id="9806565at2"/>